<evidence type="ECO:0000313" key="4">
    <source>
        <dbReference type="Proteomes" id="UP000077701"/>
    </source>
</evidence>
<dbReference type="SUPFAM" id="SSF52402">
    <property type="entry name" value="Adenine nucleotide alpha hydrolases-like"/>
    <property type="match status" value="2"/>
</dbReference>
<dbReference type="Gene3D" id="3.40.50.620">
    <property type="entry name" value="HUPs"/>
    <property type="match status" value="2"/>
</dbReference>
<sequence>MTAHEDRLAHLVVGVDGSPASTAAAVWAAADAARRGCALRIVHVCEPWVYDIPLDTPPGFRDSVSEHCRGVVEAAADRAREHAPGLEVQTMLETGRVAEVLRREAEDAEQVVVGSRGRGGFAGLVLGSVSLAVAGRVAGPVVVVRVGSRGLGALGSAVLGSVSHGVLHHARCPVAVVRARGEA</sequence>
<organism evidence="3 4">
    <name type="scientific">Planomonospora sphaerica</name>
    <dbReference type="NCBI Taxonomy" id="161355"/>
    <lineage>
        <taxon>Bacteria</taxon>
        <taxon>Bacillati</taxon>
        <taxon>Actinomycetota</taxon>
        <taxon>Actinomycetes</taxon>
        <taxon>Streptosporangiales</taxon>
        <taxon>Streptosporangiaceae</taxon>
        <taxon>Planomonospora</taxon>
    </lineage>
</organism>
<dbReference type="InterPro" id="IPR014729">
    <property type="entry name" value="Rossmann-like_a/b/a_fold"/>
</dbReference>
<proteinExistence type="inferred from homology"/>
<dbReference type="RefSeq" id="WP_068901048.1">
    <property type="nucleotide sequence ID" value="NZ_BDCX01000013.1"/>
</dbReference>
<reference evidence="3 4" key="1">
    <citation type="journal article" date="2016" name="Genome Announc.">
        <title>Draft Genome Sequence of Planomonospora sphaerica JCM9374, a Rare Actinomycete.</title>
        <authorList>
            <person name="Dohra H."/>
            <person name="Suzuki T."/>
            <person name="Inoue Y."/>
            <person name="Kodani S."/>
        </authorList>
    </citation>
    <scope>NUCLEOTIDE SEQUENCE [LARGE SCALE GENOMIC DNA]</scope>
    <source>
        <strain evidence="3 4">JCM 9374</strain>
    </source>
</reference>
<keyword evidence="4" id="KW-1185">Reference proteome</keyword>
<dbReference type="PRINTS" id="PR01438">
    <property type="entry name" value="UNVRSLSTRESS"/>
</dbReference>
<dbReference type="InterPro" id="IPR006015">
    <property type="entry name" value="Universal_stress_UspA"/>
</dbReference>
<dbReference type="PANTHER" id="PTHR46268">
    <property type="entry name" value="STRESS RESPONSE PROTEIN NHAX"/>
    <property type="match status" value="1"/>
</dbReference>
<protein>
    <submittedName>
        <fullName evidence="3">Universal stress protein UspA</fullName>
    </submittedName>
</protein>
<dbReference type="InterPro" id="IPR006016">
    <property type="entry name" value="UspA"/>
</dbReference>
<dbReference type="Proteomes" id="UP000077701">
    <property type="component" value="Unassembled WGS sequence"/>
</dbReference>
<feature type="domain" description="UspA" evidence="2">
    <location>
        <begin position="10"/>
        <end position="145"/>
    </location>
</feature>
<accession>A0A161MDB3</accession>
<name>A0A161MDB3_9ACTN</name>
<evidence type="ECO:0000313" key="3">
    <source>
        <dbReference type="EMBL" id="GAT69513.1"/>
    </source>
</evidence>
<dbReference type="OrthoDB" id="9816117at2"/>
<feature type="domain" description="UspA" evidence="2">
    <location>
        <begin position="146"/>
        <end position="178"/>
    </location>
</feature>
<evidence type="ECO:0000259" key="2">
    <source>
        <dbReference type="Pfam" id="PF00582"/>
    </source>
</evidence>
<dbReference type="Pfam" id="PF00582">
    <property type="entry name" value="Usp"/>
    <property type="match status" value="2"/>
</dbReference>
<dbReference type="PANTHER" id="PTHR46268:SF6">
    <property type="entry name" value="UNIVERSAL STRESS PROTEIN UP12"/>
    <property type="match status" value="1"/>
</dbReference>
<gene>
    <name evidence="3" type="ORF">PS9374_05188</name>
</gene>
<comment type="similarity">
    <text evidence="1">Belongs to the universal stress protein A family.</text>
</comment>
<dbReference type="AlphaFoldDB" id="A0A161MDB3"/>
<comment type="caution">
    <text evidence="3">The sequence shown here is derived from an EMBL/GenBank/DDBJ whole genome shotgun (WGS) entry which is preliminary data.</text>
</comment>
<evidence type="ECO:0000256" key="1">
    <source>
        <dbReference type="ARBA" id="ARBA00008791"/>
    </source>
</evidence>
<reference evidence="4" key="2">
    <citation type="submission" date="2016-04" db="EMBL/GenBank/DDBJ databases">
        <title>Planomonospora sphaerica JCM9374 whole genome shotgun sequence.</title>
        <authorList>
            <person name="Suzuki T."/>
            <person name="Dohra H."/>
            <person name="Kodani S."/>
        </authorList>
    </citation>
    <scope>NUCLEOTIDE SEQUENCE [LARGE SCALE GENOMIC DNA]</scope>
    <source>
        <strain evidence="4">JCM 9374</strain>
    </source>
</reference>
<dbReference type="STRING" id="161355.PS9374_05188"/>
<dbReference type="EMBL" id="BDCX01000013">
    <property type="protein sequence ID" value="GAT69513.1"/>
    <property type="molecule type" value="Genomic_DNA"/>
</dbReference>